<protein>
    <recommendedName>
        <fullName evidence="3">HTH tetR-type domain-containing protein</fullName>
    </recommendedName>
</protein>
<gene>
    <name evidence="4" type="ORF">A3F83_07595</name>
</gene>
<evidence type="ECO:0000313" key="4">
    <source>
        <dbReference type="EMBL" id="OGG06707.1"/>
    </source>
</evidence>
<name>A0A1F5Z3E9_9BACT</name>
<dbReference type="GO" id="GO:0003677">
    <property type="term" value="F:DNA binding"/>
    <property type="evidence" value="ECO:0007669"/>
    <property type="project" value="UniProtKB-UniRule"/>
</dbReference>
<evidence type="ECO:0000256" key="1">
    <source>
        <dbReference type="ARBA" id="ARBA00023125"/>
    </source>
</evidence>
<feature type="domain" description="HTH tetR-type" evidence="3">
    <location>
        <begin position="6"/>
        <end position="66"/>
    </location>
</feature>
<feature type="DNA-binding region" description="H-T-H motif" evidence="2">
    <location>
        <begin position="29"/>
        <end position="48"/>
    </location>
</feature>
<dbReference type="SUPFAM" id="SSF46689">
    <property type="entry name" value="Homeodomain-like"/>
    <property type="match status" value="1"/>
</dbReference>
<evidence type="ECO:0000256" key="2">
    <source>
        <dbReference type="PROSITE-ProRule" id="PRU00335"/>
    </source>
</evidence>
<comment type="caution">
    <text evidence="4">The sequence shown here is derived from an EMBL/GenBank/DDBJ whole genome shotgun (WGS) entry which is preliminary data.</text>
</comment>
<keyword evidence="1 2" id="KW-0238">DNA-binding</keyword>
<dbReference type="Gene3D" id="1.10.357.10">
    <property type="entry name" value="Tetracycline Repressor, domain 2"/>
    <property type="match status" value="1"/>
</dbReference>
<dbReference type="AlphaFoldDB" id="A0A1F5Z3E9"/>
<dbReference type="Proteomes" id="UP000179129">
    <property type="component" value="Unassembled WGS sequence"/>
</dbReference>
<dbReference type="InterPro" id="IPR009057">
    <property type="entry name" value="Homeodomain-like_sf"/>
</dbReference>
<accession>A0A1F5Z3E9</accession>
<evidence type="ECO:0000259" key="3">
    <source>
        <dbReference type="PROSITE" id="PS50977"/>
    </source>
</evidence>
<dbReference type="InterPro" id="IPR001647">
    <property type="entry name" value="HTH_TetR"/>
</dbReference>
<evidence type="ECO:0000313" key="5">
    <source>
        <dbReference type="Proteomes" id="UP000179129"/>
    </source>
</evidence>
<reference evidence="4 5" key="1">
    <citation type="journal article" date="2016" name="Nat. Commun.">
        <title>Thousands of microbial genomes shed light on interconnected biogeochemical processes in an aquifer system.</title>
        <authorList>
            <person name="Anantharaman K."/>
            <person name="Brown C.T."/>
            <person name="Hug L.A."/>
            <person name="Sharon I."/>
            <person name="Castelle C.J."/>
            <person name="Probst A.J."/>
            <person name="Thomas B.C."/>
            <person name="Singh A."/>
            <person name="Wilkins M.J."/>
            <person name="Karaoz U."/>
            <person name="Brodie E.L."/>
            <person name="Williams K.H."/>
            <person name="Hubbard S.S."/>
            <person name="Banfield J.F."/>
        </authorList>
    </citation>
    <scope>NUCLEOTIDE SEQUENCE [LARGE SCALE GENOMIC DNA]</scope>
</reference>
<sequence>MPPSRVFSRDAVLQGAFRLAREKGRRALTARQVAGRLRCSTTPIYEHFGTIDNLRLEVAGLAREVLLEYTRRPYTEHPFLNMGIGVVTFAKEQTELYRMLFMESSEFRGVNEELLAVLVRDMEHDIRFKDMDLARRGRLLEKMSTFTYGLASTICLGLARESSDAYIHKILKEVGSVVIAAALEESAKSKGNKGCAGEWRPVEW</sequence>
<organism evidence="4 5">
    <name type="scientific">Candidatus Glassbacteria bacterium RIFCSPLOWO2_12_FULL_58_11</name>
    <dbReference type="NCBI Taxonomy" id="1817867"/>
    <lineage>
        <taxon>Bacteria</taxon>
        <taxon>Candidatus Glassiibacteriota</taxon>
    </lineage>
</organism>
<dbReference type="STRING" id="1817867.A3F83_07595"/>
<proteinExistence type="predicted"/>
<dbReference type="EMBL" id="MFIX01000010">
    <property type="protein sequence ID" value="OGG06707.1"/>
    <property type="molecule type" value="Genomic_DNA"/>
</dbReference>
<dbReference type="PROSITE" id="PS50977">
    <property type="entry name" value="HTH_TETR_2"/>
    <property type="match status" value="1"/>
</dbReference>